<evidence type="ECO:0000256" key="7">
    <source>
        <dbReference type="RuleBase" id="RU363053"/>
    </source>
</evidence>
<keyword evidence="3" id="KW-0812">Transmembrane</keyword>
<comment type="subcellular location">
    <subcellularLocation>
        <location evidence="1">Membrane</location>
        <topology evidence="1">Multi-pass membrane protein</topology>
    </subcellularLocation>
</comment>
<evidence type="ECO:0000256" key="3">
    <source>
        <dbReference type="ARBA" id="ARBA00022692"/>
    </source>
</evidence>
<dbReference type="PANTHER" id="PTHR11266:SF17">
    <property type="entry name" value="PROTEIN MPV17"/>
    <property type="match status" value="1"/>
</dbReference>
<gene>
    <name evidence="8" type="ORF">R5R35_003295</name>
</gene>
<dbReference type="InterPro" id="IPR007248">
    <property type="entry name" value="Mpv17_PMP22"/>
</dbReference>
<dbReference type="GO" id="GO:0005739">
    <property type="term" value="C:mitochondrion"/>
    <property type="evidence" value="ECO:0007669"/>
    <property type="project" value="TreeGrafter"/>
</dbReference>
<evidence type="ECO:0000313" key="8">
    <source>
        <dbReference type="EMBL" id="KAK7866373.1"/>
    </source>
</evidence>
<evidence type="ECO:0000313" key="9">
    <source>
        <dbReference type="Proteomes" id="UP001378592"/>
    </source>
</evidence>
<evidence type="ECO:0000256" key="1">
    <source>
        <dbReference type="ARBA" id="ARBA00004141"/>
    </source>
</evidence>
<dbReference type="GO" id="GO:0015267">
    <property type="term" value="F:channel activity"/>
    <property type="evidence" value="ECO:0007669"/>
    <property type="project" value="TreeGrafter"/>
</dbReference>
<protein>
    <recommendedName>
        <fullName evidence="6">Mitochondrial inner membrane protein Mpv17</fullName>
    </recommendedName>
</protein>
<dbReference type="PANTHER" id="PTHR11266">
    <property type="entry name" value="PEROXISOMAL MEMBRANE PROTEIN 2, PXMP2 MPV17"/>
    <property type="match status" value="1"/>
</dbReference>
<proteinExistence type="inferred from homology"/>
<keyword evidence="5" id="KW-0472">Membrane</keyword>
<sequence>MELLRWLKQNYIIYNCLQAGAVMGTGDFIAQKFVEKKEVLDTRRLATFAGLGTFFVGPIQSTWFRFLNSKVPFHWPPVQRGLVKMVVDQATMAPTMVATVMSLLELRLGSGTLSGVKEELQNKYPTIMGNGYKVWPAVQALNFTFTPVQYQVLVTQLVGVAWNAYFSTAKNRHGLNYDQRKQGT</sequence>
<dbReference type="Proteomes" id="UP001378592">
    <property type="component" value="Unassembled WGS sequence"/>
</dbReference>
<evidence type="ECO:0000256" key="5">
    <source>
        <dbReference type="ARBA" id="ARBA00023136"/>
    </source>
</evidence>
<keyword evidence="4" id="KW-1133">Transmembrane helix</keyword>
<evidence type="ECO:0000256" key="6">
    <source>
        <dbReference type="ARBA" id="ARBA00049743"/>
    </source>
</evidence>
<organism evidence="8 9">
    <name type="scientific">Gryllus longicercus</name>
    <dbReference type="NCBI Taxonomy" id="2509291"/>
    <lineage>
        <taxon>Eukaryota</taxon>
        <taxon>Metazoa</taxon>
        <taxon>Ecdysozoa</taxon>
        <taxon>Arthropoda</taxon>
        <taxon>Hexapoda</taxon>
        <taxon>Insecta</taxon>
        <taxon>Pterygota</taxon>
        <taxon>Neoptera</taxon>
        <taxon>Polyneoptera</taxon>
        <taxon>Orthoptera</taxon>
        <taxon>Ensifera</taxon>
        <taxon>Gryllidea</taxon>
        <taxon>Grylloidea</taxon>
        <taxon>Gryllidae</taxon>
        <taxon>Gryllinae</taxon>
        <taxon>Gryllus</taxon>
    </lineage>
</organism>
<comment type="similarity">
    <text evidence="2 7">Belongs to the peroxisomal membrane protein PXMP2/4 family.</text>
</comment>
<accession>A0AAN9VZU2</accession>
<evidence type="ECO:0000256" key="2">
    <source>
        <dbReference type="ARBA" id="ARBA00006824"/>
    </source>
</evidence>
<evidence type="ECO:0000256" key="4">
    <source>
        <dbReference type="ARBA" id="ARBA00022989"/>
    </source>
</evidence>
<dbReference type="GO" id="GO:0016020">
    <property type="term" value="C:membrane"/>
    <property type="evidence" value="ECO:0007669"/>
    <property type="project" value="UniProtKB-SubCell"/>
</dbReference>
<dbReference type="AlphaFoldDB" id="A0AAN9VZU2"/>
<name>A0AAN9VZU2_9ORTH</name>
<comment type="caution">
    <text evidence="8">The sequence shown here is derived from an EMBL/GenBank/DDBJ whole genome shotgun (WGS) entry which is preliminary data.</text>
</comment>
<dbReference type="Pfam" id="PF04117">
    <property type="entry name" value="Mpv17_PMP22"/>
    <property type="match status" value="1"/>
</dbReference>
<dbReference type="EMBL" id="JAZDUA010000149">
    <property type="protein sequence ID" value="KAK7866373.1"/>
    <property type="molecule type" value="Genomic_DNA"/>
</dbReference>
<keyword evidence="9" id="KW-1185">Reference proteome</keyword>
<reference evidence="8 9" key="1">
    <citation type="submission" date="2024-03" db="EMBL/GenBank/DDBJ databases">
        <title>The genome assembly and annotation of the cricket Gryllus longicercus Weissman &amp; Gray.</title>
        <authorList>
            <person name="Szrajer S."/>
            <person name="Gray D."/>
            <person name="Ylla G."/>
        </authorList>
    </citation>
    <scope>NUCLEOTIDE SEQUENCE [LARGE SCALE GENOMIC DNA]</scope>
    <source>
        <strain evidence="8">DAG 2021-001</strain>
        <tissue evidence="8">Whole body minus gut</tissue>
    </source>
</reference>
<dbReference type="GO" id="GO:1901858">
    <property type="term" value="P:regulation of mitochondrial DNA metabolic process"/>
    <property type="evidence" value="ECO:0007669"/>
    <property type="project" value="TreeGrafter"/>
</dbReference>